<feature type="compositionally biased region" description="Basic and acidic residues" evidence="1">
    <location>
        <begin position="22"/>
        <end position="34"/>
    </location>
</feature>
<organism evidence="2 3">
    <name type="scientific">Albimonas pacifica</name>
    <dbReference type="NCBI Taxonomy" id="1114924"/>
    <lineage>
        <taxon>Bacteria</taxon>
        <taxon>Pseudomonadati</taxon>
        <taxon>Pseudomonadota</taxon>
        <taxon>Alphaproteobacteria</taxon>
        <taxon>Rhodobacterales</taxon>
        <taxon>Paracoccaceae</taxon>
        <taxon>Albimonas</taxon>
    </lineage>
</organism>
<proteinExistence type="predicted"/>
<dbReference type="AlphaFoldDB" id="A0A1I3FQK3"/>
<reference evidence="2 3" key="1">
    <citation type="submission" date="2016-10" db="EMBL/GenBank/DDBJ databases">
        <authorList>
            <person name="de Groot N.N."/>
        </authorList>
    </citation>
    <scope>NUCLEOTIDE SEQUENCE [LARGE SCALE GENOMIC DNA]</scope>
    <source>
        <strain evidence="2 3">CGMCC 1.11030</strain>
    </source>
</reference>
<dbReference type="STRING" id="1114924.SAMN05216258_104447"/>
<dbReference type="EMBL" id="FOQH01000004">
    <property type="protein sequence ID" value="SFI13495.1"/>
    <property type="molecule type" value="Genomic_DNA"/>
</dbReference>
<accession>A0A1I3FQK3</accession>
<protein>
    <submittedName>
        <fullName evidence="2">Flagellar biosynthesis/type III secretory pathway protein FliH</fullName>
    </submittedName>
</protein>
<dbReference type="Proteomes" id="UP000199377">
    <property type="component" value="Unassembled WGS sequence"/>
</dbReference>
<name>A0A1I3FQK3_9RHOB</name>
<sequence>MMTMKWESFEADEAKVIGAPPRGERKSEAADKPAGRKPAPAGAPRKAAPDAAPPAAPPPPAEPIETLLARARGEGRAAGFEEGVAHAEAQGQAALRMILSDLSEQLADALHARVEQEQALDRAARDLAEALLAGVAPALARQGLAAEVAAAVTEALRVARASPDAAPLRVRVGPGQVEAVRAALAEGGLGTQVDADPELGDLSARLDWADGEDDIDLEAALAAARAALDRHLPAPERRAANG</sequence>
<gene>
    <name evidence="2" type="ORF">SAMN05216258_104447</name>
</gene>
<keyword evidence="2" id="KW-0966">Cell projection</keyword>
<evidence type="ECO:0000313" key="2">
    <source>
        <dbReference type="EMBL" id="SFI13495.1"/>
    </source>
</evidence>
<feature type="compositionally biased region" description="Pro residues" evidence="1">
    <location>
        <begin position="51"/>
        <end position="62"/>
    </location>
</feature>
<keyword evidence="2" id="KW-0969">Cilium</keyword>
<feature type="compositionally biased region" description="Low complexity" evidence="1">
    <location>
        <begin position="36"/>
        <end position="50"/>
    </location>
</feature>
<dbReference type="RefSeq" id="WP_092859721.1">
    <property type="nucleotide sequence ID" value="NZ_FOQH01000004.1"/>
</dbReference>
<keyword evidence="3" id="KW-1185">Reference proteome</keyword>
<feature type="region of interest" description="Disordered" evidence="1">
    <location>
        <begin position="1"/>
        <end position="65"/>
    </location>
</feature>
<dbReference type="OrthoDB" id="9996301at2"/>
<keyword evidence="2" id="KW-0282">Flagellum</keyword>
<evidence type="ECO:0000313" key="3">
    <source>
        <dbReference type="Proteomes" id="UP000199377"/>
    </source>
</evidence>
<evidence type="ECO:0000256" key="1">
    <source>
        <dbReference type="SAM" id="MobiDB-lite"/>
    </source>
</evidence>